<accession>A0ABW7N8M9</accession>
<evidence type="ECO:0000256" key="1">
    <source>
        <dbReference type="ARBA" id="ARBA00022679"/>
    </source>
</evidence>
<dbReference type="Gene3D" id="3.40.630.30">
    <property type="match status" value="2"/>
</dbReference>
<dbReference type="InterPro" id="IPR000182">
    <property type="entry name" value="GNAT_dom"/>
</dbReference>
<evidence type="ECO:0000313" key="4">
    <source>
        <dbReference type="EMBL" id="MFH6983965.1"/>
    </source>
</evidence>
<keyword evidence="5" id="KW-1185">Reference proteome</keyword>
<comment type="caution">
    <text evidence="4">The sequence shown here is derived from an EMBL/GenBank/DDBJ whole genome shotgun (WGS) entry which is preliminary data.</text>
</comment>
<dbReference type="SUPFAM" id="SSF55729">
    <property type="entry name" value="Acyl-CoA N-acyltransferases (Nat)"/>
    <property type="match status" value="2"/>
</dbReference>
<dbReference type="Proteomes" id="UP001610063">
    <property type="component" value="Unassembled WGS sequence"/>
</dbReference>
<name>A0ABW7N8M9_9BACT</name>
<feature type="domain" description="N-acetyltransferase" evidence="3">
    <location>
        <begin position="3"/>
        <end position="165"/>
    </location>
</feature>
<dbReference type="PROSITE" id="PS51186">
    <property type="entry name" value="GNAT"/>
    <property type="match status" value="2"/>
</dbReference>
<dbReference type="EC" id="2.3.1.-" evidence="4"/>
<gene>
    <name evidence="4" type="ORF">ACHKAR_10955</name>
</gene>
<dbReference type="InterPro" id="IPR050680">
    <property type="entry name" value="YpeA/RimI_acetyltransf"/>
</dbReference>
<protein>
    <submittedName>
        <fullName evidence="4">GNAT family N-acetyltransferase</fullName>
        <ecNumber evidence="4">2.3.1.-</ecNumber>
    </submittedName>
</protein>
<dbReference type="EMBL" id="JBIPKE010000016">
    <property type="protein sequence ID" value="MFH6983965.1"/>
    <property type="molecule type" value="Genomic_DNA"/>
</dbReference>
<feature type="domain" description="N-acetyltransferase" evidence="3">
    <location>
        <begin position="156"/>
        <end position="283"/>
    </location>
</feature>
<reference evidence="4 5" key="1">
    <citation type="journal article" date="2013" name="Int. J. Syst. Evol. Microbiol.">
        <title>Marinoscillum luteum sp. nov., isolated from marine sediment.</title>
        <authorList>
            <person name="Cha I.T."/>
            <person name="Park S.J."/>
            <person name="Kim S.J."/>
            <person name="Kim J.G."/>
            <person name="Jung M.Y."/>
            <person name="Shin K.S."/>
            <person name="Kwon K.K."/>
            <person name="Yang S.H."/>
            <person name="Seo Y.S."/>
            <person name="Rhee S.K."/>
        </authorList>
    </citation>
    <scope>NUCLEOTIDE SEQUENCE [LARGE SCALE GENOMIC DNA]</scope>
    <source>
        <strain evidence="4 5">KCTC 23939</strain>
    </source>
</reference>
<sequence>MSYEFRDFDESHFIKLHQTFIGAFSEYFVTFQPPLEQFRNRIFNKLHLSPELSLMAWHEDEVVGFMLHTVNDYQGKVTAYNGGTGVIPSHQRSQIATRLYEILLGRMRDQGTISRVLLEVVEQNTKATQFYESLGFQFTRVLRCFSLKGELPDPDPHIKVKKSDQFKSVYQEHLSFQPSFLDSTNQLPHNLANEISLEAWVSETLAGHLIFQPQNGRISQVAVHEDFRQRGVASALMKNALLLSSDPNLTVMNIPEDEHPTIEALKAMGFHNELNQFELELII</sequence>
<dbReference type="Pfam" id="PF00583">
    <property type="entry name" value="Acetyltransf_1"/>
    <property type="match status" value="2"/>
</dbReference>
<dbReference type="PANTHER" id="PTHR43420">
    <property type="entry name" value="ACETYLTRANSFERASE"/>
    <property type="match status" value="1"/>
</dbReference>
<proteinExistence type="predicted"/>
<evidence type="ECO:0000313" key="5">
    <source>
        <dbReference type="Proteomes" id="UP001610063"/>
    </source>
</evidence>
<dbReference type="RefSeq" id="WP_395417459.1">
    <property type="nucleotide sequence ID" value="NZ_JBIPKE010000016.1"/>
</dbReference>
<evidence type="ECO:0000256" key="2">
    <source>
        <dbReference type="ARBA" id="ARBA00023315"/>
    </source>
</evidence>
<keyword evidence="2 4" id="KW-0012">Acyltransferase</keyword>
<organism evidence="4 5">
    <name type="scientific">Marinoscillum luteum</name>
    <dbReference type="NCBI Taxonomy" id="861051"/>
    <lineage>
        <taxon>Bacteria</taxon>
        <taxon>Pseudomonadati</taxon>
        <taxon>Bacteroidota</taxon>
        <taxon>Cytophagia</taxon>
        <taxon>Cytophagales</taxon>
        <taxon>Reichenbachiellaceae</taxon>
        <taxon>Marinoscillum</taxon>
    </lineage>
</organism>
<keyword evidence="1 4" id="KW-0808">Transferase</keyword>
<dbReference type="CDD" id="cd04301">
    <property type="entry name" value="NAT_SF"/>
    <property type="match status" value="2"/>
</dbReference>
<dbReference type="GO" id="GO:0016746">
    <property type="term" value="F:acyltransferase activity"/>
    <property type="evidence" value="ECO:0007669"/>
    <property type="project" value="UniProtKB-KW"/>
</dbReference>
<evidence type="ECO:0000259" key="3">
    <source>
        <dbReference type="PROSITE" id="PS51186"/>
    </source>
</evidence>
<dbReference type="InterPro" id="IPR016181">
    <property type="entry name" value="Acyl_CoA_acyltransferase"/>
</dbReference>
<dbReference type="PANTHER" id="PTHR43420:SF44">
    <property type="entry name" value="ACETYLTRANSFERASE YPEA"/>
    <property type="match status" value="1"/>
</dbReference>